<dbReference type="SMART" id="SM00220">
    <property type="entry name" value="S_TKc"/>
    <property type="match status" value="1"/>
</dbReference>
<dbReference type="Gene3D" id="1.10.510.10">
    <property type="entry name" value="Transferase(Phosphotransferase) domain 1"/>
    <property type="match status" value="1"/>
</dbReference>
<dbReference type="GO" id="GO:0005524">
    <property type="term" value="F:ATP binding"/>
    <property type="evidence" value="ECO:0007669"/>
    <property type="project" value="InterPro"/>
</dbReference>
<dbReference type="AlphaFoldDB" id="A0AA40BEQ4"/>
<evidence type="ECO:0000259" key="2">
    <source>
        <dbReference type="PROSITE" id="PS50011"/>
    </source>
</evidence>
<reference evidence="3" key="1">
    <citation type="submission" date="2023-06" db="EMBL/GenBank/DDBJ databases">
        <title>Genome-scale phylogeny and comparative genomics of the fungal order Sordariales.</title>
        <authorList>
            <consortium name="Lawrence Berkeley National Laboratory"/>
            <person name="Hensen N."/>
            <person name="Bonometti L."/>
            <person name="Westerberg I."/>
            <person name="Brannstrom I.O."/>
            <person name="Guillou S."/>
            <person name="Cros-Aarteil S."/>
            <person name="Calhoun S."/>
            <person name="Haridas S."/>
            <person name="Kuo A."/>
            <person name="Mondo S."/>
            <person name="Pangilinan J."/>
            <person name="Riley R."/>
            <person name="Labutti K."/>
            <person name="Andreopoulos B."/>
            <person name="Lipzen A."/>
            <person name="Chen C."/>
            <person name="Yanf M."/>
            <person name="Daum C."/>
            <person name="Ng V."/>
            <person name="Clum A."/>
            <person name="Steindorff A."/>
            <person name="Ohm R."/>
            <person name="Martin F."/>
            <person name="Silar P."/>
            <person name="Natvig D."/>
            <person name="Lalanne C."/>
            <person name="Gautier V."/>
            <person name="Ament-Velasquez S.L."/>
            <person name="Kruys A."/>
            <person name="Hutchinson M.I."/>
            <person name="Powell A.J."/>
            <person name="Barry K."/>
            <person name="Miller A.N."/>
            <person name="Grigoriev I.V."/>
            <person name="Debuchy R."/>
            <person name="Gladieux P."/>
            <person name="Thoren M.H."/>
            <person name="Johannesson H."/>
        </authorList>
    </citation>
    <scope>NUCLEOTIDE SEQUENCE</scope>
    <source>
        <strain evidence="3">CBS 540.89</strain>
    </source>
</reference>
<feature type="compositionally biased region" description="Low complexity" evidence="1">
    <location>
        <begin position="556"/>
        <end position="567"/>
    </location>
</feature>
<evidence type="ECO:0000313" key="3">
    <source>
        <dbReference type="EMBL" id="KAK0732548.1"/>
    </source>
</evidence>
<evidence type="ECO:0000313" key="4">
    <source>
        <dbReference type="Proteomes" id="UP001172159"/>
    </source>
</evidence>
<gene>
    <name evidence="3" type="ORF">B0T21DRAFT_369197</name>
</gene>
<dbReference type="CDD" id="cd00180">
    <property type="entry name" value="PKc"/>
    <property type="match status" value="1"/>
</dbReference>
<dbReference type="PANTHER" id="PTHR24359">
    <property type="entry name" value="SERINE/THREONINE-PROTEIN KINASE SBK1"/>
    <property type="match status" value="1"/>
</dbReference>
<name>A0AA40BEQ4_9PEZI</name>
<dbReference type="PANTHER" id="PTHR24359:SF1">
    <property type="entry name" value="INHIBITOR OF NUCLEAR FACTOR KAPPA-B KINASE EPSILON SUBUNIT HOMOLOG 1-RELATED"/>
    <property type="match status" value="1"/>
</dbReference>
<evidence type="ECO:0000256" key="1">
    <source>
        <dbReference type="SAM" id="MobiDB-lite"/>
    </source>
</evidence>
<accession>A0AA40BEQ4</accession>
<dbReference type="InterPro" id="IPR000719">
    <property type="entry name" value="Prot_kinase_dom"/>
</dbReference>
<comment type="caution">
    <text evidence="3">The sequence shown here is derived from an EMBL/GenBank/DDBJ whole genome shotgun (WGS) entry which is preliminary data.</text>
</comment>
<dbReference type="InterPro" id="IPR011009">
    <property type="entry name" value="Kinase-like_dom_sf"/>
</dbReference>
<organism evidence="3 4">
    <name type="scientific">Apiosordaria backusii</name>
    <dbReference type="NCBI Taxonomy" id="314023"/>
    <lineage>
        <taxon>Eukaryota</taxon>
        <taxon>Fungi</taxon>
        <taxon>Dikarya</taxon>
        <taxon>Ascomycota</taxon>
        <taxon>Pezizomycotina</taxon>
        <taxon>Sordariomycetes</taxon>
        <taxon>Sordariomycetidae</taxon>
        <taxon>Sordariales</taxon>
        <taxon>Lasiosphaeriaceae</taxon>
        <taxon>Apiosordaria</taxon>
    </lineage>
</organism>
<protein>
    <submittedName>
        <fullName evidence="3">Kinase-like domain-containing protein</fullName>
    </submittedName>
</protein>
<sequence length="585" mass="65856">MSEPLYKSLRGGLVTSSLGEMQFLPWNIVKKEVTVDRIHPYLSFGSQLYTWVSDDNLARQIHEQASKVFAILVLIDKPSAIQTLFTKHRLTDKDLPLQPTKNGEHDSLVSSATKKEFLSFDKWGGLAAVDSFLEKQYLVLAPVFNTPGQTLKLHRNHPLPFVECVWKASGSDGVMVHHGRLHPSYRLPPSMATSNDKIAIKEIADKKTFDREKANLDRIQPLHHKHLINLLGSCEKGSVNYFFFPWAAGGNLRDVWQRHTGPDQKGLCFPQTISWVLDQMLGLVDAIRILHENGIRHGDIKPQNILHFTNSVDDFGGITGTLVLADVGVSKYHHEATALRHEATNTRDATISYEAPEAASEFKNGTPRPRRYDMWSLGCMFLEFVVWLHYEFEAVETFRKQRMPRRGDPRTAPGNFFTQPLNDDGPAIIHSKVKDAISLLREDPRSRSNGNATTALGDLIKLIEDDLLQVNPEQRAHAPVLHANLDRIVQRAHKDPQYLCRLVDPPPEIPRFFRRSSSRRDSRASTRKFSSSSSSSVSSFTGSSFTPTDTGRSRRSSVSSVSNPRSSKLSLPPDFIDEAVVIEEE</sequence>
<dbReference type="PROSITE" id="PS50011">
    <property type="entry name" value="PROTEIN_KINASE_DOM"/>
    <property type="match status" value="1"/>
</dbReference>
<dbReference type="Proteomes" id="UP001172159">
    <property type="component" value="Unassembled WGS sequence"/>
</dbReference>
<feature type="compositionally biased region" description="Low complexity" evidence="1">
    <location>
        <begin position="527"/>
        <end position="546"/>
    </location>
</feature>
<dbReference type="GO" id="GO:0004674">
    <property type="term" value="F:protein serine/threonine kinase activity"/>
    <property type="evidence" value="ECO:0007669"/>
    <property type="project" value="TreeGrafter"/>
</dbReference>
<dbReference type="SUPFAM" id="SSF56112">
    <property type="entry name" value="Protein kinase-like (PK-like)"/>
    <property type="match status" value="1"/>
</dbReference>
<proteinExistence type="predicted"/>
<keyword evidence="3" id="KW-0418">Kinase</keyword>
<keyword evidence="4" id="KW-1185">Reference proteome</keyword>
<feature type="region of interest" description="Disordered" evidence="1">
    <location>
        <begin position="510"/>
        <end position="571"/>
    </location>
</feature>
<keyword evidence="3" id="KW-0808">Transferase</keyword>
<dbReference type="Pfam" id="PF00069">
    <property type="entry name" value="Pkinase"/>
    <property type="match status" value="1"/>
</dbReference>
<feature type="domain" description="Protein kinase" evidence="2">
    <location>
        <begin position="161"/>
        <end position="485"/>
    </location>
</feature>
<dbReference type="EMBL" id="JAUKTV010000008">
    <property type="protein sequence ID" value="KAK0732548.1"/>
    <property type="molecule type" value="Genomic_DNA"/>
</dbReference>